<keyword evidence="4" id="KW-1185">Reference proteome</keyword>
<dbReference type="HOGENOM" id="CLU_037968_0_0_1"/>
<dbReference type="STRING" id="240176.A8N5G0"/>
<dbReference type="Proteomes" id="UP000001861">
    <property type="component" value="Unassembled WGS sequence"/>
</dbReference>
<evidence type="ECO:0000313" key="3">
    <source>
        <dbReference type="EMBL" id="EAU91770.2"/>
    </source>
</evidence>
<accession>A8N5G0</accession>
<dbReference type="OrthoDB" id="3233661at2759"/>
<comment type="caution">
    <text evidence="3">The sequence shown here is derived from an EMBL/GenBank/DDBJ whole genome shotgun (WGS) entry which is preliminary data.</text>
</comment>
<gene>
    <name evidence="3" type="ORF">CC1G_04538</name>
</gene>
<keyword evidence="2" id="KW-0812">Transmembrane</keyword>
<organism evidence="3 4">
    <name type="scientific">Coprinopsis cinerea (strain Okayama-7 / 130 / ATCC MYA-4618 / FGSC 9003)</name>
    <name type="common">Inky cap fungus</name>
    <name type="synonym">Hormographiella aspergillata</name>
    <dbReference type="NCBI Taxonomy" id="240176"/>
    <lineage>
        <taxon>Eukaryota</taxon>
        <taxon>Fungi</taxon>
        <taxon>Dikarya</taxon>
        <taxon>Basidiomycota</taxon>
        <taxon>Agaricomycotina</taxon>
        <taxon>Agaricomycetes</taxon>
        <taxon>Agaricomycetidae</taxon>
        <taxon>Agaricales</taxon>
        <taxon>Agaricineae</taxon>
        <taxon>Psathyrellaceae</taxon>
        <taxon>Coprinopsis</taxon>
    </lineage>
</organism>
<feature type="region of interest" description="Disordered" evidence="1">
    <location>
        <begin position="26"/>
        <end position="64"/>
    </location>
</feature>
<dbReference type="RefSeq" id="XP_001830105.2">
    <property type="nucleotide sequence ID" value="XM_001830053.2"/>
</dbReference>
<dbReference type="eggNOG" id="ENOG502SJ2X">
    <property type="taxonomic scope" value="Eukaryota"/>
</dbReference>
<feature type="transmembrane region" description="Helical" evidence="2">
    <location>
        <begin position="81"/>
        <end position="102"/>
    </location>
</feature>
<dbReference type="KEGG" id="cci:CC1G_04538"/>
<evidence type="ECO:0000256" key="1">
    <source>
        <dbReference type="SAM" id="MobiDB-lite"/>
    </source>
</evidence>
<sequence>MILLHADDRKSIDKGTDIVDGSTIRIPEHALGPPRSRNSDVSSLPDYDTSEKEHRTLAQQPDTQAQKQKSRFYLNARFWKISSYVMAVYVVLSLAIAIPLVLKFKRNHESLWAFVTDEWSSSSCHGPGLDYNAKWNTSAVSNSTFLWGWQDVDHGLCDEFSSVEYEGTLADVVPSPLTASIIRAGYVLQDEPHQLVAIRSNFTQDGTFPGNLIQGILSVDVNPDELQHNIIFNVTVNASNQRTRSNTRICFRKEGRNRGLSIYPPKSVNETDSITVAIQVLLPQASTIDDFVTYLPSLSQHFGDLSAVKLGHVGIEGAAAPLMFELKHLPSSPIDATVALGHFETSEAKVNTPYFVTQVKSYNGKVNLDFAHDYEPPTIATLRLDVQNALAETNVRLDPGFQGEFLVQTRLAQVNVTDGVQRQEISGNNTTSVPLSHTNVSDAVEEGRITTYDDLRTDRAVGWVGWSARPKSDFERLKQGRVSLRSSMGPINLDLV</sequence>
<keyword evidence="2" id="KW-0472">Membrane</keyword>
<dbReference type="VEuPathDB" id="FungiDB:CC1G_04538"/>
<evidence type="ECO:0000313" key="4">
    <source>
        <dbReference type="Proteomes" id="UP000001861"/>
    </source>
</evidence>
<reference evidence="3 4" key="1">
    <citation type="journal article" date="2010" name="Proc. Natl. Acad. Sci. U.S.A.">
        <title>Insights into evolution of multicellular fungi from the assembled chromosomes of the mushroom Coprinopsis cinerea (Coprinus cinereus).</title>
        <authorList>
            <person name="Stajich J.E."/>
            <person name="Wilke S.K."/>
            <person name="Ahren D."/>
            <person name="Au C.H."/>
            <person name="Birren B.W."/>
            <person name="Borodovsky M."/>
            <person name="Burns C."/>
            <person name="Canback B."/>
            <person name="Casselton L.A."/>
            <person name="Cheng C.K."/>
            <person name="Deng J."/>
            <person name="Dietrich F.S."/>
            <person name="Fargo D.C."/>
            <person name="Farman M.L."/>
            <person name="Gathman A.C."/>
            <person name="Goldberg J."/>
            <person name="Guigo R."/>
            <person name="Hoegger P.J."/>
            <person name="Hooker J.B."/>
            <person name="Huggins A."/>
            <person name="James T.Y."/>
            <person name="Kamada T."/>
            <person name="Kilaru S."/>
            <person name="Kodira C."/>
            <person name="Kues U."/>
            <person name="Kupfer D."/>
            <person name="Kwan H.S."/>
            <person name="Lomsadze A."/>
            <person name="Li W."/>
            <person name="Lilly W.W."/>
            <person name="Ma L.J."/>
            <person name="Mackey A.J."/>
            <person name="Manning G."/>
            <person name="Martin F."/>
            <person name="Muraguchi H."/>
            <person name="Natvig D.O."/>
            <person name="Palmerini H."/>
            <person name="Ramesh M.A."/>
            <person name="Rehmeyer C.J."/>
            <person name="Roe B.A."/>
            <person name="Shenoy N."/>
            <person name="Stanke M."/>
            <person name="Ter-Hovhannisyan V."/>
            <person name="Tunlid A."/>
            <person name="Velagapudi R."/>
            <person name="Vision T.J."/>
            <person name="Zeng Q."/>
            <person name="Zolan M.E."/>
            <person name="Pukkila P.J."/>
        </authorList>
    </citation>
    <scope>NUCLEOTIDE SEQUENCE [LARGE SCALE GENOMIC DNA]</scope>
    <source>
        <strain evidence="4">Okayama-7 / 130 / ATCC MYA-4618 / FGSC 9003</strain>
    </source>
</reference>
<dbReference type="GeneID" id="6006543"/>
<dbReference type="InParanoid" id="A8N5G0"/>
<dbReference type="OMA" id="DGNSMIN"/>
<proteinExistence type="predicted"/>
<dbReference type="AlphaFoldDB" id="A8N5G0"/>
<dbReference type="EMBL" id="AACS02000003">
    <property type="protein sequence ID" value="EAU91770.2"/>
    <property type="molecule type" value="Genomic_DNA"/>
</dbReference>
<evidence type="ECO:0000256" key="2">
    <source>
        <dbReference type="SAM" id="Phobius"/>
    </source>
</evidence>
<name>A8N5G0_COPC7</name>
<protein>
    <submittedName>
        <fullName evidence="3">Uncharacterized protein</fullName>
    </submittedName>
</protein>
<keyword evidence="2" id="KW-1133">Transmembrane helix</keyword>